<evidence type="ECO:0000256" key="1">
    <source>
        <dbReference type="SAM" id="MobiDB-lite"/>
    </source>
</evidence>
<evidence type="ECO:0000313" key="2">
    <source>
        <dbReference type="EMBL" id="KMO82296.1"/>
    </source>
</evidence>
<proteinExistence type="predicted"/>
<dbReference type="EMBL" id="JYNL01000010">
    <property type="protein sequence ID" value="KMO82296.1"/>
    <property type="molecule type" value="Genomic_DNA"/>
</dbReference>
<accession>A0A0J6ZC69</accession>
<dbReference type="AlphaFoldDB" id="A0A0J6ZC69"/>
<dbReference type="RefSeq" id="WP_048469347.1">
    <property type="nucleotide sequence ID" value="NZ_JYNL01000010.1"/>
</dbReference>
<dbReference type="Proteomes" id="UP000036513">
    <property type="component" value="Unassembled WGS sequence"/>
</dbReference>
<dbReference type="STRING" id="37916.MCHLDSM_01448"/>
<dbReference type="PATRIC" id="fig|37916.4.peg.1345"/>
<organism evidence="2 3">
    <name type="scientific">Mycolicibacterium chlorophenolicum</name>
    <dbReference type="NCBI Taxonomy" id="37916"/>
    <lineage>
        <taxon>Bacteria</taxon>
        <taxon>Bacillati</taxon>
        <taxon>Actinomycetota</taxon>
        <taxon>Actinomycetes</taxon>
        <taxon>Mycobacteriales</taxon>
        <taxon>Mycobacteriaceae</taxon>
        <taxon>Mycolicibacterium</taxon>
    </lineage>
</organism>
<name>A0A0J6ZC69_9MYCO</name>
<comment type="caution">
    <text evidence="2">The sequence shown here is derived from an EMBL/GenBank/DDBJ whole genome shotgun (WGS) entry which is preliminary data.</text>
</comment>
<protein>
    <submittedName>
        <fullName evidence="2">Uncharacterized protein</fullName>
    </submittedName>
</protein>
<reference evidence="2 3" key="1">
    <citation type="journal article" date="2015" name="Genome Biol. Evol.">
        <title>Characterization of Three Mycobacterium spp. with Potential Use in Bioremediation by Genome Sequencing and Comparative Genomics.</title>
        <authorList>
            <person name="Das S."/>
            <person name="Pettersson B.M."/>
            <person name="Behra P.R."/>
            <person name="Ramesh M."/>
            <person name="Dasgupta S."/>
            <person name="Bhattacharya A."/>
            <person name="Kirsebom L.A."/>
        </authorList>
    </citation>
    <scope>NUCLEOTIDE SEQUENCE [LARGE SCALE GENOMIC DNA]</scope>
    <source>
        <strain evidence="2 3">DSM 43826</strain>
    </source>
</reference>
<gene>
    <name evidence="2" type="ORF">MCHLDSM_01448</name>
</gene>
<sequence>MDTPDHQEDADDDTDATTHKSPFGEMMDSRNAHLDALPGKMYRDWFEQLNRASSVFAGNSVELEKHFTQFVGTQMFVSELPEDFGSEAARLLHNYLAALATLRDVMRGIHRRVWPERHAPGTDDKRTKWEVDVWTPKVDELLSDEPTTFLVDLRNYSLHYAIPVTSMTTNFSSTGRGGPTALWNTITVDRAELLKWDGWRSKGRKYITSHSGDNVDVMTPIATYSTQVREFFGWFWQQIENTNRIAIDEYFCKSMEFGLYLQHDSMLGRFGPDGRGVLRPKLAEARRQRAEFGTRGWRLITLDESGEWVVGERDPDWPPLPPGPR</sequence>
<feature type="region of interest" description="Disordered" evidence="1">
    <location>
        <begin position="1"/>
        <end position="27"/>
    </location>
</feature>
<keyword evidence="3" id="KW-1185">Reference proteome</keyword>
<evidence type="ECO:0000313" key="3">
    <source>
        <dbReference type="Proteomes" id="UP000036513"/>
    </source>
</evidence>